<evidence type="ECO:0000313" key="2">
    <source>
        <dbReference type="EMBL" id="CAG8601449.1"/>
    </source>
</evidence>
<dbReference type="Proteomes" id="UP000789831">
    <property type="component" value="Unassembled WGS sequence"/>
</dbReference>
<evidence type="ECO:0000313" key="3">
    <source>
        <dbReference type="Proteomes" id="UP000789831"/>
    </source>
</evidence>
<comment type="caution">
    <text evidence="2">The sequence shown here is derived from an EMBL/GenBank/DDBJ whole genome shotgun (WGS) entry which is preliminary data.</text>
</comment>
<dbReference type="AlphaFoldDB" id="A0A9N9CIQ6"/>
<sequence>MEELIAKFNSSNGPIPNSPPPSDPNSPSNEDQEGEQAEQPTPPQPTSNAPKSKNPIADNNNNSEKNIKKILNFPLDEARKKAEEEIRKLFDRYGVKDQELIGNNL</sequence>
<feature type="compositionally biased region" description="Low complexity" evidence="1">
    <location>
        <begin position="56"/>
        <end position="68"/>
    </location>
</feature>
<proteinExistence type="predicted"/>
<accession>A0A9N9CIQ6</accession>
<name>A0A9N9CIQ6_9GLOM</name>
<feature type="region of interest" description="Disordered" evidence="1">
    <location>
        <begin position="1"/>
        <end position="68"/>
    </location>
</feature>
<organism evidence="2 3">
    <name type="scientific">Ambispora gerdemannii</name>
    <dbReference type="NCBI Taxonomy" id="144530"/>
    <lineage>
        <taxon>Eukaryota</taxon>
        <taxon>Fungi</taxon>
        <taxon>Fungi incertae sedis</taxon>
        <taxon>Mucoromycota</taxon>
        <taxon>Glomeromycotina</taxon>
        <taxon>Glomeromycetes</taxon>
        <taxon>Archaeosporales</taxon>
        <taxon>Ambisporaceae</taxon>
        <taxon>Ambispora</taxon>
    </lineage>
</organism>
<reference evidence="2" key="1">
    <citation type="submission" date="2021-06" db="EMBL/GenBank/DDBJ databases">
        <authorList>
            <person name="Kallberg Y."/>
            <person name="Tangrot J."/>
            <person name="Rosling A."/>
        </authorList>
    </citation>
    <scope>NUCLEOTIDE SEQUENCE</scope>
    <source>
        <strain evidence="2">MT106</strain>
    </source>
</reference>
<dbReference type="EMBL" id="CAJVPL010002169">
    <property type="protein sequence ID" value="CAG8601449.1"/>
    <property type="molecule type" value="Genomic_DNA"/>
</dbReference>
<evidence type="ECO:0000256" key="1">
    <source>
        <dbReference type="SAM" id="MobiDB-lite"/>
    </source>
</evidence>
<keyword evidence="3" id="KW-1185">Reference proteome</keyword>
<gene>
    <name evidence="2" type="ORF">AGERDE_LOCUS9124</name>
</gene>
<protein>
    <submittedName>
        <fullName evidence="2">12764_t:CDS:1</fullName>
    </submittedName>
</protein>